<dbReference type="Gene3D" id="2.40.10.10">
    <property type="entry name" value="Trypsin-like serine proteases"/>
    <property type="match status" value="2"/>
</dbReference>
<evidence type="ECO:0000256" key="7">
    <source>
        <dbReference type="SAM" id="Phobius"/>
    </source>
</evidence>
<dbReference type="InterPro" id="IPR051201">
    <property type="entry name" value="Chloro_Bact_Ser_Proteases"/>
</dbReference>
<reference evidence="9" key="1">
    <citation type="submission" date="2016-05" db="EMBL/GenBank/DDBJ databases">
        <authorList>
            <person name="Lavstsen T."/>
            <person name="Jespersen J.S."/>
        </authorList>
    </citation>
    <scope>NUCLEOTIDE SEQUENCE</scope>
    <source>
        <strain evidence="9">CMUL78</strain>
        <plasmid evidence="9">pRmtH</plasmid>
    </source>
</reference>
<protein>
    <recommendedName>
        <fullName evidence="3">peptidase Do</fullName>
        <ecNumber evidence="3">3.4.21.107</ecNumber>
    </recommendedName>
</protein>
<evidence type="ECO:0000256" key="3">
    <source>
        <dbReference type="ARBA" id="ARBA00013035"/>
    </source>
</evidence>
<keyword evidence="7" id="KW-0812">Transmembrane</keyword>
<feature type="transmembrane region" description="Helical" evidence="7">
    <location>
        <begin position="27"/>
        <end position="44"/>
    </location>
</feature>
<sequence>MPINRRRLIAYLDPYQRPAPDRFVRRWLFITACIAALMLLWQFLSAIEAWFSPREAAERTVMARGDLAADEKTTIELFEKSRASVVYITTAQLVRDVWTRNVFSVPRGTGSGFIWDDAGHVVTNFHVIQGASEATVKLADGRDYQAALVGTSPAHDIAVLKIGVGFKRPPAVPVGTSADLKVGQKVFAIGNPFGLDWTLTTGIVSALDRSLPGEAGGPAIDHLIQTDAAINPGNSGGPLLDSAGRLIGINTAIYSPSGASAGIGFAVPVDTVMRVVPQLIKTGKYIRPALGIEVDEQLNTRLQALTGSKGVFVLRVTPGSAAHRAGLVGVEVTAGGIVPGDRVISIDGIAVDDVTTLQARLDDKNVGDVVVLLVERAGKTREMLVELRPGV</sequence>
<dbReference type="SMART" id="SM00228">
    <property type="entry name" value="PDZ"/>
    <property type="match status" value="1"/>
</dbReference>
<dbReference type="AlphaFoldDB" id="A0A1G4DFF3"/>
<evidence type="ECO:0000259" key="8">
    <source>
        <dbReference type="PROSITE" id="PS50106"/>
    </source>
</evidence>
<evidence type="ECO:0000256" key="2">
    <source>
        <dbReference type="ARBA" id="ARBA00010541"/>
    </source>
</evidence>
<dbReference type="FunFam" id="2.40.10.10:FF:000001">
    <property type="entry name" value="Periplasmic serine protease DegS"/>
    <property type="match status" value="1"/>
</dbReference>
<dbReference type="InterPro" id="IPR001478">
    <property type="entry name" value="PDZ"/>
</dbReference>
<keyword evidence="4" id="KW-0645">Protease</keyword>
<dbReference type="EC" id="3.4.21.107" evidence="3"/>
<reference evidence="9" key="2">
    <citation type="submission" date="2016-10" db="EMBL/GenBank/DDBJ databases">
        <title>Plasmid pRmtH78.</title>
        <authorList>
            <person name="Beyrouthy R."/>
            <person name="Hamze M."/>
            <person name="Bonnet R."/>
        </authorList>
    </citation>
    <scope>NUCLEOTIDE SEQUENCE</scope>
    <source>
        <strain evidence="9">CMUL78</strain>
        <plasmid evidence="9">pRmtH</plasmid>
    </source>
</reference>
<dbReference type="Gene3D" id="2.30.42.10">
    <property type="match status" value="1"/>
</dbReference>
<keyword evidence="7" id="KW-1133">Transmembrane helix</keyword>
<comment type="catalytic activity">
    <reaction evidence="1">
        <text>Acts on substrates that are at least partially unfolded. The cleavage site P1 residue is normally between a pair of hydrophobic residues, such as Val-|-Val.</text>
        <dbReference type="EC" id="3.4.21.107"/>
    </reaction>
</comment>
<evidence type="ECO:0000256" key="6">
    <source>
        <dbReference type="ARBA" id="ARBA00022825"/>
    </source>
</evidence>
<dbReference type="Pfam" id="PF13365">
    <property type="entry name" value="Trypsin_2"/>
    <property type="match status" value="1"/>
</dbReference>
<dbReference type="PANTHER" id="PTHR43343:SF3">
    <property type="entry name" value="PROTEASE DO-LIKE 8, CHLOROPLASTIC"/>
    <property type="match status" value="1"/>
</dbReference>
<keyword evidence="6" id="KW-0720">Serine protease</keyword>
<dbReference type="PANTHER" id="PTHR43343">
    <property type="entry name" value="PEPTIDASE S12"/>
    <property type="match status" value="1"/>
</dbReference>
<proteinExistence type="inferred from homology"/>
<dbReference type="Pfam" id="PF13180">
    <property type="entry name" value="PDZ_2"/>
    <property type="match status" value="1"/>
</dbReference>
<geneLocation type="plasmid" evidence="9">
    <name>pRmtH</name>
</geneLocation>
<dbReference type="PROSITE" id="PS50106">
    <property type="entry name" value="PDZ"/>
    <property type="match status" value="1"/>
</dbReference>
<keyword evidence="7" id="KW-0472">Membrane</keyword>
<dbReference type="SUPFAM" id="SSF50156">
    <property type="entry name" value="PDZ domain-like"/>
    <property type="match status" value="1"/>
</dbReference>
<evidence type="ECO:0000256" key="5">
    <source>
        <dbReference type="ARBA" id="ARBA00022801"/>
    </source>
</evidence>
<dbReference type="GO" id="GO:0006508">
    <property type="term" value="P:proteolysis"/>
    <property type="evidence" value="ECO:0007669"/>
    <property type="project" value="UniProtKB-KW"/>
</dbReference>
<dbReference type="InterPro" id="IPR001940">
    <property type="entry name" value="Peptidase_S1C"/>
</dbReference>
<dbReference type="InterPro" id="IPR043504">
    <property type="entry name" value="Peptidase_S1_PA_chymotrypsin"/>
</dbReference>
<comment type="similarity">
    <text evidence="2">Belongs to the peptidase S1C family.</text>
</comment>
<feature type="domain" description="PDZ" evidence="8">
    <location>
        <begin position="279"/>
        <end position="378"/>
    </location>
</feature>
<dbReference type="InterPro" id="IPR009003">
    <property type="entry name" value="Peptidase_S1_PA"/>
</dbReference>
<dbReference type="InterPro" id="IPR036034">
    <property type="entry name" value="PDZ_sf"/>
</dbReference>
<dbReference type="PRINTS" id="PR00834">
    <property type="entry name" value="PROTEASES2C"/>
</dbReference>
<evidence type="ECO:0000256" key="4">
    <source>
        <dbReference type="ARBA" id="ARBA00022670"/>
    </source>
</evidence>
<dbReference type="GO" id="GO:0004252">
    <property type="term" value="F:serine-type endopeptidase activity"/>
    <property type="evidence" value="ECO:0007669"/>
    <property type="project" value="InterPro"/>
</dbReference>
<dbReference type="SUPFAM" id="SSF50494">
    <property type="entry name" value="Trypsin-like serine proteases"/>
    <property type="match status" value="1"/>
</dbReference>
<name>A0A1G4DFF3_KLEPN</name>
<evidence type="ECO:0000313" key="9">
    <source>
        <dbReference type="EMBL" id="SBN37452.1"/>
    </source>
</evidence>
<dbReference type="EMBL" id="LT576116">
    <property type="protein sequence ID" value="SBN37452.1"/>
    <property type="molecule type" value="Genomic_DNA"/>
</dbReference>
<keyword evidence="9" id="KW-0614">Plasmid</keyword>
<keyword evidence="5" id="KW-0378">Hydrolase</keyword>
<accession>A0A1G4DFF3</accession>
<organism evidence="9">
    <name type="scientific">Klebsiella pneumoniae</name>
    <dbReference type="NCBI Taxonomy" id="573"/>
    <lineage>
        <taxon>Bacteria</taxon>
        <taxon>Pseudomonadati</taxon>
        <taxon>Pseudomonadota</taxon>
        <taxon>Gammaproteobacteria</taxon>
        <taxon>Enterobacterales</taxon>
        <taxon>Enterobacteriaceae</taxon>
        <taxon>Klebsiella/Raoultella group</taxon>
        <taxon>Klebsiella</taxon>
        <taxon>Klebsiella pneumoniae complex</taxon>
    </lineage>
</organism>
<evidence type="ECO:0000256" key="1">
    <source>
        <dbReference type="ARBA" id="ARBA00001772"/>
    </source>
</evidence>
<gene>
    <name evidence="9" type="ORF">PRMTH_001</name>
</gene>